<dbReference type="Gene3D" id="1.10.510.10">
    <property type="entry name" value="Transferase(Phosphotransferase) domain 1"/>
    <property type="match status" value="1"/>
</dbReference>
<sequence length="206" mass="23505">MKTARELAHSVQFSASEQEPSLLSKAEELIFAGKGRSAYVFRIKGTSKVLKVFFTPFHHIAQEEAAIYRQLQGLSFYPTLYEYGDGYLVIEYIEGQTFYSCLIHGHPVEKAHIEAVDEALSAARERGLNPSDIHLQNIILTPSGEVKLIDVARFRQMKSCHQWNDLKRAFATHYGKWYFPKKMPVPLLKSIARLYKKNMLPRVGAS</sequence>
<dbReference type="RefSeq" id="WP_133578776.1">
    <property type="nucleotide sequence ID" value="NZ_SNYJ01000001.1"/>
</dbReference>
<dbReference type="EMBL" id="SNYJ01000001">
    <property type="protein sequence ID" value="TDQ42957.1"/>
    <property type="molecule type" value="Genomic_DNA"/>
</dbReference>
<evidence type="ECO:0000313" key="2">
    <source>
        <dbReference type="Proteomes" id="UP000295632"/>
    </source>
</evidence>
<dbReference type="Proteomes" id="UP000295632">
    <property type="component" value="Unassembled WGS sequence"/>
</dbReference>
<protein>
    <recommendedName>
        <fullName evidence="3">Serine/threonine protein kinase</fullName>
    </recommendedName>
</protein>
<proteinExistence type="predicted"/>
<evidence type="ECO:0000313" key="1">
    <source>
        <dbReference type="EMBL" id="TDQ42957.1"/>
    </source>
</evidence>
<dbReference type="AlphaFoldDB" id="A0A4V3D680"/>
<comment type="caution">
    <text evidence="1">The sequence shown here is derived from an EMBL/GenBank/DDBJ whole genome shotgun (WGS) entry which is preliminary data.</text>
</comment>
<name>A0A4V3D680_9BACI</name>
<reference evidence="1 2" key="1">
    <citation type="submission" date="2019-03" db="EMBL/GenBank/DDBJ databases">
        <title>Genomic Encyclopedia of Type Strains, Phase IV (KMG-IV): sequencing the most valuable type-strain genomes for metagenomic binning, comparative biology and taxonomic classification.</title>
        <authorList>
            <person name="Goeker M."/>
        </authorList>
    </citation>
    <scope>NUCLEOTIDE SEQUENCE [LARGE SCALE GENOMIC DNA]</scope>
    <source>
        <strain evidence="1 2">DSM 28697</strain>
    </source>
</reference>
<dbReference type="InterPro" id="IPR011009">
    <property type="entry name" value="Kinase-like_dom_sf"/>
</dbReference>
<dbReference type="PANTHER" id="PTHR37171">
    <property type="entry name" value="SERINE/THREONINE-PROTEIN KINASE YRZF-RELATED"/>
    <property type="match status" value="1"/>
</dbReference>
<gene>
    <name evidence="1" type="ORF">EV213_101387</name>
</gene>
<dbReference type="PANTHER" id="PTHR37171:SF1">
    <property type="entry name" value="SERINE_THREONINE-PROTEIN KINASE YRZF-RELATED"/>
    <property type="match status" value="1"/>
</dbReference>
<accession>A0A4V3D680</accession>
<evidence type="ECO:0008006" key="3">
    <source>
        <dbReference type="Google" id="ProtNLM"/>
    </source>
</evidence>
<dbReference type="InterPro" id="IPR052396">
    <property type="entry name" value="Meiotic_Drive_Suppr_Kinase"/>
</dbReference>
<keyword evidence="2" id="KW-1185">Reference proteome</keyword>
<organism evidence="1 2">
    <name type="scientific">Aureibacillus halotolerans</name>
    <dbReference type="NCBI Taxonomy" id="1508390"/>
    <lineage>
        <taxon>Bacteria</taxon>
        <taxon>Bacillati</taxon>
        <taxon>Bacillota</taxon>
        <taxon>Bacilli</taxon>
        <taxon>Bacillales</taxon>
        <taxon>Bacillaceae</taxon>
        <taxon>Aureibacillus</taxon>
    </lineage>
</organism>
<dbReference type="SUPFAM" id="SSF56112">
    <property type="entry name" value="Protein kinase-like (PK-like)"/>
    <property type="match status" value="1"/>
</dbReference>
<dbReference type="OrthoDB" id="529320at2"/>